<evidence type="ECO:0000313" key="1">
    <source>
        <dbReference type="EMBL" id="OLQ08509.1"/>
    </source>
</evidence>
<organism evidence="1 2">
    <name type="scientific">Symbiodinium microadriaticum</name>
    <name type="common">Dinoflagellate</name>
    <name type="synonym">Zooxanthella microadriatica</name>
    <dbReference type="NCBI Taxonomy" id="2951"/>
    <lineage>
        <taxon>Eukaryota</taxon>
        <taxon>Sar</taxon>
        <taxon>Alveolata</taxon>
        <taxon>Dinophyceae</taxon>
        <taxon>Suessiales</taxon>
        <taxon>Symbiodiniaceae</taxon>
        <taxon>Symbiodinium</taxon>
    </lineage>
</organism>
<keyword evidence="2" id="KW-1185">Reference proteome</keyword>
<gene>
    <name evidence="1" type="ORF">AK812_SmicGene7992</name>
</gene>
<comment type="caution">
    <text evidence="1">The sequence shown here is derived from an EMBL/GenBank/DDBJ whole genome shotgun (WGS) entry which is preliminary data.</text>
</comment>
<dbReference type="Proteomes" id="UP000186817">
    <property type="component" value="Unassembled WGS sequence"/>
</dbReference>
<proteinExistence type="predicted"/>
<protein>
    <submittedName>
        <fullName evidence="1">Uncharacterized protein</fullName>
    </submittedName>
</protein>
<evidence type="ECO:0000313" key="2">
    <source>
        <dbReference type="Proteomes" id="UP000186817"/>
    </source>
</evidence>
<sequence length="98" mass="10938">MGERAAARTNKMLNKISGLYVSKTIGYSKDYADSFQRVFGKAKSADGDKRGQIENLRSVDFETGPLGLEIEWSAPPATWLRQVQWLPGGCGCSWRLRL</sequence>
<reference evidence="1 2" key="1">
    <citation type="submission" date="2016-02" db="EMBL/GenBank/DDBJ databases">
        <title>Genome analysis of coral dinoflagellate symbionts highlights evolutionary adaptations to a symbiotic lifestyle.</title>
        <authorList>
            <person name="Aranda M."/>
            <person name="Li Y."/>
            <person name="Liew Y.J."/>
            <person name="Baumgarten S."/>
            <person name="Simakov O."/>
            <person name="Wilson M."/>
            <person name="Piel J."/>
            <person name="Ashoor H."/>
            <person name="Bougouffa S."/>
            <person name="Bajic V.B."/>
            <person name="Ryu T."/>
            <person name="Ravasi T."/>
            <person name="Bayer T."/>
            <person name="Micklem G."/>
            <person name="Kim H."/>
            <person name="Bhak J."/>
            <person name="Lajeunesse T.C."/>
            <person name="Voolstra C.R."/>
        </authorList>
    </citation>
    <scope>NUCLEOTIDE SEQUENCE [LARGE SCALE GENOMIC DNA]</scope>
    <source>
        <strain evidence="1 2">CCMP2467</strain>
    </source>
</reference>
<dbReference type="EMBL" id="LSRX01000116">
    <property type="protein sequence ID" value="OLQ08509.1"/>
    <property type="molecule type" value="Genomic_DNA"/>
</dbReference>
<dbReference type="OrthoDB" id="434978at2759"/>
<name>A0A1Q9EM37_SYMMI</name>
<accession>A0A1Q9EM37</accession>
<dbReference type="AlphaFoldDB" id="A0A1Q9EM37"/>